<keyword evidence="12" id="KW-1185">Reference proteome</keyword>
<evidence type="ECO:0000256" key="9">
    <source>
        <dbReference type="PROSITE-ProRule" id="PRU00339"/>
    </source>
</evidence>
<feature type="repeat" description="TPR" evidence="9">
    <location>
        <begin position="108"/>
        <end position="141"/>
    </location>
</feature>
<dbReference type="InterPro" id="IPR050498">
    <property type="entry name" value="Ycf3"/>
</dbReference>
<evidence type="ECO:0000256" key="4">
    <source>
        <dbReference type="ARBA" id="ARBA00022803"/>
    </source>
</evidence>
<protein>
    <recommendedName>
        <fullName evidence="8">Lipoprotein NlpI</fullName>
    </recommendedName>
</protein>
<dbReference type="PANTHER" id="PTHR44858:SF1">
    <property type="entry name" value="UDP-N-ACETYLGLUCOSAMINE--PEPTIDE N-ACETYLGLUCOSAMINYLTRANSFERASE SPINDLY-RELATED"/>
    <property type="match status" value="1"/>
</dbReference>
<dbReference type="Proteomes" id="UP001595692">
    <property type="component" value="Unassembled WGS sequence"/>
</dbReference>
<dbReference type="PROSITE" id="PS50293">
    <property type="entry name" value="TPR_REGION"/>
    <property type="match status" value="1"/>
</dbReference>
<feature type="signal peptide" evidence="10">
    <location>
        <begin position="1"/>
        <end position="25"/>
    </location>
</feature>
<reference evidence="12" key="1">
    <citation type="journal article" date="2019" name="Int. J. Syst. Evol. Microbiol.">
        <title>The Global Catalogue of Microorganisms (GCM) 10K type strain sequencing project: providing services to taxonomists for standard genome sequencing and annotation.</title>
        <authorList>
            <consortium name="The Broad Institute Genomics Platform"/>
            <consortium name="The Broad Institute Genome Sequencing Center for Infectious Disease"/>
            <person name="Wu L."/>
            <person name="Ma J."/>
        </authorList>
    </citation>
    <scope>NUCLEOTIDE SEQUENCE [LARGE SCALE GENOMIC DNA]</scope>
    <source>
        <strain evidence="12">CCUG 54939</strain>
    </source>
</reference>
<dbReference type="InterPro" id="IPR011990">
    <property type="entry name" value="TPR-like_helical_dom_sf"/>
</dbReference>
<comment type="caution">
    <text evidence="11">The sequence shown here is derived from an EMBL/GenBank/DDBJ whole genome shotgun (WGS) entry which is preliminary data.</text>
</comment>
<accession>A0ABV8CS31</accession>
<evidence type="ECO:0000256" key="1">
    <source>
        <dbReference type="ARBA" id="ARBA00022475"/>
    </source>
</evidence>
<gene>
    <name evidence="11" type="primary">nlpI</name>
    <name evidence="11" type="ORF">ACFOSS_16415</name>
</gene>
<proteinExistence type="predicted"/>
<comment type="subunit">
    <text evidence="8">Homodimer.</text>
</comment>
<sequence>MNRRKQMAWLGWVSVLLVLSGCSSTQGSKQVSGGEDVPLATLAVPQQISYQSELALAKLGQMLSSPDLNPDQRAELFYERGVMFDRVGLRTMARIDFSRALRERPDFAEAYNFIGVYLTQQQSFDEAYEAFDSALELAPDYDYAYLNRGIALYYGKRPAMAVQDLSEFYRRRPEDPYRVLWLYMAERNVNADRALQDLQRRYKQHAGNEWGWNIVGVVAGEQAESDFFQMVAQQSESNKELAERLCEAYFYLGKVYLAQGQVKRAASYFKLSMASNIYDFIEYRYAMLELGLLDPSLEKADDDEVM</sequence>
<dbReference type="InterPro" id="IPR023605">
    <property type="entry name" value="Lipoprotein_NlpI"/>
</dbReference>
<evidence type="ECO:0000256" key="10">
    <source>
        <dbReference type="SAM" id="SignalP"/>
    </source>
</evidence>
<evidence type="ECO:0000256" key="5">
    <source>
        <dbReference type="ARBA" id="ARBA00023136"/>
    </source>
</evidence>
<evidence type="ECO:0000256" key="6">
    <source>
        <dbReference type="ARBA" id="ARBA00023139"/>
    </source>
</evidence>
<dbReference type="PANTHER" id="PTHR44858">
    <property type="entry name" value="TETRATRICOPEPTIDE REPEAT PROTEIN 6"/>
    <property type="match status" value="1"/>
</dbReference>
<keyword evidence="7 11" id="KW-0449">Lipoprotein</keyword>
<comment type="function">
    <text evidence="8">May be involved in cell division.</text>
</comment>
<dbReference type="NCBIfam" id="NF008391">
    <property type="entry name" value="PRK11189.1"/>
    <property type="match status" value="1"/>
</dbReference>
<name>A0ABV8CS31_9GAMM</name>
<dbReference type="Pfam" id="PF13432">
    <property type="entry name" value="TPR_16"/>
    <property type="match status" value="1"/>
</dbReference>
<dbReference type="PIRSF" id="PIRSF004654">
    <property type="entry name" value="NlpI"/>
    <property type="match status" value="1"/>
</dbReference>
<dbReference type="SMART" id="SM00028">
    <property type="entry name" value="TPR"/>
    <property type="match status" value="4"/>
</dbReference>
<evidence type="ECO:0000256" key="3">
    <source>
        <dbReference type="ARBA" id="ARBA00022737"/>
    </source>
</evidence>
<keyword evidence="1 8" id="KW-1003">Cell membrane</keyword>
<evidence type="ECO:0000256" key="7">
    <source>
        <dbReference type="ARBA" id="ARBA00023288"/>
    </source>
</evidence>
<feature type="repeat" description="TPR" evidence="9">
    <location>
        <begin position="246"/>
        <end position="279"/>
    </location>
</feature>
<evidence type="ECO:0000256" key="2">
    <source>
        <dbReference type="ARBA" id="ARBA00022729"/>
    </source>
</evidence>
<evidence type="ECO:0000256" key="8">
    <source>
        <dbReference type="PIRNR" id="PIRNR004654"/>
    </source>
</evidence>
<keyword evidence="2 10" id="KW-0732">Signal</keyword>
<dbReference type="SUPFAM" id="SSF48452">
    <property type="entry name" value="TPR-like"/>
    <property type="match status" value="1"/>
</dbReference>
<dbReference type="Gene3D" id="1.25.40.10">
    <property type="entry name" value="Tetratricopeptide repeat domain"/>
    <property type="match status" value="1"/>
</dbReference>
<keyword evidence="6" id="KW-0564">Palmitate</keyword>
<dbReference type="InterPro" id="IPR019734">
    <property type="entry name" value="TPR_rpt"/>
</dbReference>
<dbReference type="EMBL" id="JBHSAF010000015">
    <property type="protein sequence ID" value="MFC3915027.1"/>
    <property type="molecule type" value="Genomic_DNA"/>
</dbReference>
<comment type="subcellular location">
    <subcellularLocation>
        <location evidence="8">Cell membrane</location>
    </subcellularLocation>
</comment>
<dbReference type="PROSITE" id="PS51257">
    <property type="entry name" value="PROKAR_LIPOPROTEIN"/>
    <property type="match status" value="1"/>
</dbReference>
<keyword evidence="5 8" id="KW-0472">Membrane</keyword>
<organism evidence="11 12">
    <name type="scientific">Pseudaeromonas sharmana</name>
    <dbReference type="NCBI Taxonomy" id="328412"/>
    <lineage>
        <taxon>Bacteria</taxon>
        <taxon>Pseudomonadati</taxon>
        <taxon>Pseudomonadota</taxon>
        <taxon>Gammaproteobacteria</taxon>
        <taxon>Aeromonadales</taxon>
        <taxon>Aeromonadaceae</taxon>
        <taxon>Pseudaeromonas</taxon>
    </lineage>
</organism>
<evidence type="ECO:0000313" key="12">
    <source>
        <dbReference type="Proteomes" id="UP001595692"/>
    </source>
</evidence>
<keyword evidence="4 9" id="KW-0802">TPR repeat</keyword>
<keyword evidence="3" id="KW-0677">Repeat</keyword>
<dbReference type="PROSITE" id="PS50005">
    <property type="entry name" value="TPR"/>
    <property type="match status" value="2"/>
</dbReference>
<feature type="chain" id="PRO_5045809505" description="Lipoprotein NlpI" evidence="10">
    <location>
        <begin position="26"/>
        <end position="306"/>
    </location>
</feature>
<evidence type="ECO:0000313" key="11">
    <source>
        <dbReference type="EMBL" id="MFC3915027.1"/>
    </source>
</evidence>
<dbReference type="RefSeq" id="WP_377154638.1">
    <property type="nucleotide sequence ID" value="NZ_JBHSAF010000015.1"/>
</dbReference>